<dbReference type="OrthoDB" id="3095at2157"/>
<dbReference type="GeneID" id="56067511"/>
<organism evidence="3 4">
    <name type="scientific">Nitrosopumilus ureiphilus</name>
    <dbReference type="NCBI Taxonomy" id="1470067"/>
    <lineage>
        <taxon>Archaea</taxon>
        <taxon>Nitrososphaerota</taxon>
        <taxon>Nitrososphaeria</taxon>
        <taxon>Nitrosopumilales</taxon>
        <taxon>Nitrosopumilaceae</taxon>
        <taxon>Nitrosopumilus</taxon>
    </lineage>
</organism>
<dbReference type="Proteomes" id="UP000509478">
    <property type="component" value="Chromosome"/>
</dbReference>
<feature type="domain" description="Zinc-ribbon" evidence="2">
    <location>
        <begin position="79"/>
        <end position="101"/>
    </location>
</feature>
<dbReference type="AlphaFoldDB" id="A0A7D5R6K0"/>
<sequence>MDSTDIVDEVNALLKLGVGDAYRLEHIKQAYIENKTIWVTDQNYLQRMKEKYLIKQQSDSHLDVDENMEDDSKNKETIHCWKCGKKTPLGANFCMLCGSSLFEVGSNHNIQQEKTPNSINQLKGRSLKLPIMIGIPVLILIILGGAYSQGFFDKTFERYNSADSKNDDIISNVAESKDPDALPAASNSKCGAGTIFDSKTNSCVLDGGKSPDKTNSKCGAGTIFDSKTNSCVLEK</sequence>
<evidence type="ECO:0000259" key="2">
    <source>
        <dbReference type="Pfam" id="PF13240"/>
    </source>
</evidence>
<evidence type="ECO:0000313" key="4">
    <source>
        <dbReference type="Proteomes" id="UP000509478"/>
    </source>
</evidence>
<name>A0A7D5R6K0_9ARCH</name>
<dbReference type="RefSeq" id="WP_179372673.1">
    <property type="nucleotide sequence ID" value="NZ_CP026995.1"/>
</dbReference>
<dbReference type="EMBL" id="CP026995">
    <property type="protein sequence ID" value="QLH06578.1"/>
    <property type="molecule type" value="Genomic_DNA"/>
</dbReference>
<dbReference type="InterPro" id="IPR026870">
    <property type="entry name" value="Zinc_ribbon_dom"/>
</dbReference>
<dbReference type="Pfam" id="PF13240">
    <property type="entry name" value="Zn_Ribbon_1"/>
    <property type="match status" value="1"/>
</dbReference>
<feature type="transmembrane region" description="Helical" evidence="1">
    <location>
        <begin position="129"/>
        <end position="148"/>
    </location>
</feature>
<evidence type="ECO:0000313" key="3">
    <source>
        <dbReference type="EMBL" id="QLH06578.1"/>
    </source>
</evidence>
<accession>A0A7D5R6K0</accession>
<evidence type="ECO:0000256" key="1">
    <source>
        <dbReference type="SAM" id="Phobius"/>
    </source>
</evidence>
<keyword evidence="1" id="KW-1133">Transmembrane helix</keyword>
<keyword evidence="1" id="KW-0812">Transmembrane</keyword>
<proteinExistence type="predicted"/>
<keyword evidence="1" id="KW-0472">Membrane</keyword>
<protein>
    <recommendedName>
        <fullName evidence="2">Zinc-ribbon domain-containing protein</fullName>
    </recommendedName>
</protein>
<gene>
    <name evidence="3" type="ORF">C5F50_05470</name>
</gene>
<keyword evidence="4" id="KW-1185">Reference proteome</keyword>
<dbReference type="KEGG" id="nue:C5F50_05470"/>
<reference evidence="3 4" key="1">
    <citation type="submission" date="2018-02" db="EMBL/GenBank/DDBJ databases">
        <title>Complete genome of Nitrosopumilus ureaphilus PS0.</title>
        <authorList>
            <person name="Qin W."/>
            <person name="Zheng Y."/>
            <person name="Stahl D.A."/>
        </authorList>
    </citation>
    <scope>NUCLEOTIDE SEQUENCE [LARGE SCALE GENOMIC DNA]</scope>
    <source>
        <strain evidence="3 4">PS0</strain>
    </source>
</reference>